<dbReference type="GO" id="GO:0016709">
    <property type="term" value="F:oxidoreductase activity, acting on paired donors, with incorporation or reduction of molecular oxygen, NAD(P)H as one donor, and incorporation of one atom of oxygen"/>
    <property type="evidence" value="ECO:0007669"/>
    <property type="project" value="UniProtKB-ARBA"/>
</dbReference>
<dbReference type="Gene3D" id="3.40.30.120">
    <property type="match status" value="1"/>
</dbReference>
<evidence type="ECO:0000259" key="4">
    <source>
        <dbReference type="Pfam" id="PF01494"/>
    </source>
</evidence>
<feature type="domain" description="FAD-binding" evidence="4">
    <location>
        <begin position="3"/>
        <end position="327"/>
    </location>
</feature>
<dbReference type="AlphaFoldDB" id="A0A1A2YZ46"/>
<dbReference type="Pfam" id="PF21274">
    <property type="entry name" value="Rng_hyd_C"/>
    <property type="match status" value="1"/>
</dbReference>
<evidence type="ECO:0000256" key="2">
    <source>
        <dbReference type="ARBA" id="ARBA00022630"/>
    </source>
</evidence>
<evidence type="ECO:0000256" key="3">
    <source>
        <dbReference type="ARBA" id="ARBA00022827"/>
    </source>
</evidence>
<dbReference type="OrthoDB" id="8670884at2"/>
<dbReference type="InterPro" id="IPR036188">
    <property type="entry name" value="FAD/NAD-bd_sf"/>
</dbReference>
<dbReference type="PROSITE" id="PS01304">
    <property type="entry name" value="UBIH"/>
    <property type="match status" value="1"/>
</dbReference>
<sequence>MIIGGGGPTGLMLAGELALAGVDAAIVERRTSQALIGARAGGLHSRTIEVLDQRGIADRFLSRGQVAQVAGFSQIRLDISDFPTRHPYGLALWQNEIERILADWVGELGVPIYRGAQVATFAQDGDGVDVGLSDGRMMRAEYLVGCDGGRSVVRKAAGIEFPGWAATTSYLLAEVHFGTGQSPQWGVRHDAIGVHALSTAEEGGGVRVMVTETQLGPATEPTLRDLSRALVAAYGTDYGIHSPTWLSRFTDAARQAAAYRRGRVLLAGDAAHVHHPVGGQGLNTGVQDAVNLGWKLGQVVNRTSPDSLLDSYHAERHPVARRVLRNALAQMALLRPDERTRALRDTVSDLLAMDESRACFGAMMSGLDIRYDLGGRQPLVGRRMPDLDLVTTDGSLRVFDLLRDARPVLLNFGETGRTDIAPWADRVRMVDAKHVDRCVLPVLGAVSVPPAVLIRPDGHVAWAGAGTDPALRDSLATWFGPAAATSGDQKRVTCVGPRRV</sequence>
<dbReference type="InterPro" id="IPR050641">
    <property type="entry name" value="RIFMO-like"/>
</dbReference>
<protein>
    <recommendedName>
        <fullName evidence="4">FAD-binding domain-containing protein</fullName>
    </recommendedName>
</protein>
<dbReference type="GO" id="GO:0071949">
    <property type="term" value="F:FAD binding"/>
    <property type="evidence" value="ECO:0007669"/>
    <property type="project" value="InterPro"/>
</dbReference>
<evidence type="ECO:0000256" key="1">
    <source>
        <dbReference type="ARBA" id="ARBA00001974"/>
    </source>
</evidence>
<dbReference type="SUPFAM" id="SSF51905">
    <property type="entry name" value="FAD/NAD(P)-binding domain"/>
    <property type="match status" value="1"/>
</dbReference>
<dbReference type="Gene3D" id="3.30.70.2450">
    <property type="match status" value="1"/>
</dbReference>
<dbReference type="InterPro" id="IPR002938">
    <property type="entry name" value="FAD-bd"/>
</dbReference>
<dbReference type="Proteomes" id="UP000091846">
    <property type="component" value="Unassembled WGS sequence"/>
</dbReference>
<dbReference type="PRINTS" id="PR00420">
    <property type="entry name" value="RNGMNOXGNASE"/>
</dbReference>
<name>A0A1A2YZ46_9MYCO</name>
<organism evidence="5 6">
    <name type="scientific">Mycobacterium colombiense</name>
    <dbReference type="NCBI Taxonomy" id="339268"/>
    <lineage>
        <taxon>Bacteria</taxon>
        <taxon>Bacillati</taxon>
        <taxon>Actinomycetota</taxon>
        <taxon>Actinomycetes</taxon>
        <taxon>Mycobacteriales</taxon>
        <taxon>Mycobacteriaceae</taxon>
        <taxon>Mycobacterium</taxon>
        <taxon>Mycobacterium avium complex (MAC)</taxon>
    </lineage>
</organism>
<dbReference type="Pfam" id="PF01494">
    <property type="entry name" value="FAD_binding_3"/>
    <property type="match status" value="1"/>
</dbReference>
<evidence type="ECO:0000313" key="6">
    <source>
        <dbReference type="Proteomes" id="UP000091846"/>
    </source>
</evidence>
<dbReference type="Gene3D" id="3.50.50.60">
    <property type="entry name" value="FAD/NAD(P)-binding domain"/>
    <property type="match status" value="1"/>
</dbReference>
<dbReference type="PANTHER" id="PTHR43004">
    <property type="entry name" value="TRK SYSTEM POTASSIUM UPTAKE PROTEIN"/>
    <property type="match status" value="1"/>
</dbReference>
<dbReference type="NCBIfam" id="NF005303">
    <property type="entry name" value="PRK06834.1"/>
    <property type="match status" value="1"/>
</dbReference>
<dbReference type="EMBL" id="LZKI01000074">
    <property type="protein sequence ID" value="OBI42196.1"/>
    <property type="molecule type" value="Genomic_DNA"/>
</dbReference>
<evidence type="ECO:0000313" key="5">
    <source>
        <dbReference type="EMBL" id="OBI42196.1"/>
    </source>
</evidence>
<comment type="caution">
    <text evidence="5">The sequence shown here is derived from an EMBL/GenBank/DDBJ whole genome shotgun (WGS) entry which is preliminary data.</text>
</comment>
<keyword evidence="3" id="KW-0274">FAD</keyword>
<keyword evidence="2" id="KW-0285">Flavoprotein</keyword>
<gene>
    <name evidence="5" type="ORF">A5708_22465</name>
</gene>
<comment type="cofactor">
    <cofactor evidence="1">
        <name>FAD</name>
        <dbReference type="ChEBI" id="CHEBI:57692"/>
    </cofactor>
</comment>
<accession>A0A1A2YZ46</accession>
<dbReference type="InterPro" id="IPR018168">
    <property type="entry name" value="Ubi_Hdrlase_CS"/>
</dbReference>
<dbReference type="PANTHER" id="PTHR43004:SF19">
    <property type="entry name" value="BINDING MONOOXYGENASE, PUTATIVE (JCVI)-RELATED"/>
    <property type="match status" value="1"/>
</dbReference>
<reference evidence="5 6" key="1">
    <citation type="submission" date="2016-06" db="EMBL/GenBank/DDBJ databases">
        <authorList>
            <person name="Kjaerup R.B."/>
            <person name="Dalgaard T.S."/>
            <person name="Juul-Madsen H.R."/>
        </authorList>
    </citation>
    <scope>NUCLEOTIDE SEQUENCE [LARGE SCALE GENOMIC DNA]</scope>
    <source>
        <strain evidence="5 6">E1334</strain>
    </source>
</reference>
<proteinExistence type="predicted"/>